<evidence type="ECO:0000256" key="1">
    <source>
        <dbReference type="SAM" id="MobiDB-lite"/>
    </source>
</evidence>
<keyword evidence="4" id="KW-1185">Reference proteome</keyword>
<protein>
    <submittedName>
        <fullName evidence="3">Putative CRIB domain-containing protein</fullName>
    </submittedName>
</protein>
<evidence type="ECO:0000259" key="2">
    <source>
        <dbReference type="PROSITE" id="PS50108"/>
    </source>
</evidence>
<dbReference type="InterPro" id="IPR000095">
    <property type="entry name" value="CRIB_dom"/>
</dbReference>
<comment type="caution">
    <text evidence="3">The sequence shown here is derived from an EMBL/GenBank/DDBJ whole genome shotgun (WGS) entry which is preliminary data.</text>
</comment>
<feature type="domain" description="CRIB" evidence="2">
    <location>
        <begin position="115"/>
        <end position="128"/>
    </location>
</feature>
<dbReference type="InterPro" id="IPR044509">
    <property type="entry name" value="RIC2/4"/>
</dbReference>
<sequence length="192" mass="21502">MSLIQTKRLHFLMERFAVLPFGFGCTSHSSVDLGETTQPRKPKVRAAPPNPPPPESTDDGRTQGRSAMKNSFHFLSQGKQNISSRMQRLIRSIKNFSQIFVFKEETEEKETEMEIGFPTDVKHVTHIGLDGSTTTNNNLNNFNSNAAPPPEVVSFPSISLKQFELVMAAQTTHQPPHNQKLLVDLKSSQDLN</sequence>
<evidence type="ECO:0000313" key="4">
    <source>
        <dbReference type="Proteomes" id="UP000238479"/>
    </source>
</evidence>
<dbReference type="PANTHER" id="PTHR46931:SF14">
    <property type="entry name" value="CRIB DOMAIN-CONTAINING PROTEIN RIC2"/>
    <property type="match status" value="1"/>
</dbReference>
<gene>
    <name evidence="3" type="ORF">RchiOBHm_Chr4g0410351</name>
</gene>
<dbReference type="Gramene" id="PRQ38127">
    <property type="protein sequence ID" value="PRQ38127"/>
    <property type="gene ID" value="RchiOBHm_Chr4g0410351"/>
</dbReference>
<dbReference type="PROSITE" id="PS50108">
    <property type="entry name" value="CRIB"/>
    <property type="match status" value="1"/>
</dbReference>
<evidence type="ECO:0000313" key="3">
    <source>
        <dbReference type="EMBL" id="PRQ38127.1"/>
    </source>
</evidence>
<dbReference type="Proteomes" id="UP000238479">
    <property type="component" value="Chromosome 4"/>
</dbReference>
<dbReference type="AlphaFoldDB" id="A0A2P6QVC6"/>
<dbReference type="PANTHER" id="PTHR46931">
    <property type="entry name" value="CRIB DOMAIN-CONTAINING PROTEIN RIC2"/>
    <property type="match status" value="1"/>
</dbReference>
<dbReference type="EMBL" id="PDCK01000042">
    <property type="protein sequence ID" value="PRQ38127.1"/>
    <property type="molecule type" value="Genomic_DNA"/>
</dbReference>
<dbReference type="STRING" id="74649.A0A2P6QVC6"/>
<organism evidence="3 4">
    <name type="scientific">Rosa chinensis</name>
    <name type="common">China rose</name>
    <dbReference type="NCBI Taxonomy" id="74649"/>
    <lineage>
        <taxon>Eukaryota</taxon>
        <taxon>Viridiplantae</taxon>
        <taxon>Streptophyta</taxon>
        <taxon>Embryophyta</taxon>
        <taxon>Tracheophyta</taxon>
        <taxon>Spermatophyta</taxon>
        <taxon>Magnoliopsida</taxon>
        <taxon>eudicotyledons</taxon>
        <taxon>Gunneridae</taxon>
        <taxon>Pentapetalae</taxon>
        <taxon>rosids</taxon>
        <taxon>fabids</taxon>
        <taxon>Rosales</taxon>
        <taxon>Rosaceae</taxon>
        <taxon>Rosoideae</taxon>
        <taxon>Rosoideae incertae sedis</taxon>
        <taxon>Rosa</taxon>
    </lineage>
</organism>
<reference evidence="3 4" key="1">
    <citation type="journal article" date="2018" name="Nat. Genet.">
        <title>The Rosa genome provides new insights in the design of modern roses.</title>
        <authorList>
            <person name="Bendahmane M."/>
        </authorList>
    </citation>
    <scope>NUCLEOTIDE SEQUENCE [LARGE SCALE GENOMIC DNA]</scope>
    <source>
        <strain evidence="4">cv. Old Blush</strain>
    </source>
</reference>
<accession>A0A2P6QVC6</accession>
<dbReference type="OMA" id="WDGSTNT"/>
<name>A0A2P6QVC6_ROSCH</name>
<dbReference type="OrthoDB" id="678664at2759"/>
<feature type="region of interest" description="Disordered" evidence="1">
    <location>
        <begin position="32"/>
        <end position="65"/>
    </location>
</feature>
<proteinExistence type="predicted"/>